<evidence type="ECO:0000313" key="4">
    <source>
        <dbReference type="Proteomes" id="UP000800038"/>
    </source>
</evidence>
<comment type="similarity">
    <text evidence="2">Belongs to the asaB hydroxylase/desaturase family.</text>
</comment>
<accession>A0A6A5S732</accession>
<organism evidence="3 4">
    <name type="scientific">Clathrospora elynae</name>
    <dbReference type="NCBI Taxonomy" id="706981"/>
    <lineage>
        <taxon>Eukaryota</taxon>
        <taxon>Fungi</taxon>
        <taxon>Dikarya</taxon>
        <taxon>Ascomycota</taxon>
        <taxon>Pezizomycotina</taxon>
        <taxon>Dothideomycetes</taxon>
        <taxon>Pleosporomycetidae</taxon>
        <taxon>Pleosporales</taxon>
        <taxon>Diademaceae</taxon>
        <taxon>Clathrospora</taxon>
    </lineage>
</organism>
<dbReference type="PANTHER" id="PTHR34598">
    <property type="entry name" value="BLL6449 PROTEIN"/>
    <property type="match status" value="1"/>
</dbReference>
<evidence type="ECO:0000256" key="2">
    <source>
        <dbReference type="ARBA" id="ARBA00023604"/>
    </source>
</evidence>
<name>A0A6A5S732_9PLEO</name>
<sequence length="284" mass="32374">MLTSTNLRTKNVSLNYITPACASSNDKPYRLFGIAPTVEVPETNIVFESHSIVVHDLRGVHDELDLEKDAFKLLKCSHSVKRTASHEEIISYAEQMAGRVQQETSADKVFMIDRQVRHPCSRNKMWPNLTLDQTKDGGWKRIRRHLTQAEALEYLGGNYRVRIMNVWRPLNDVVEDSPLALCHPSSVEDSDLVAADLVDEKGSGETYFLQHNPRHQWFWTSAMRKDEIYIFTTFDSTCAKIGTNCCIHTAFTDPTCRPDAAPRESVELRMLVLNRVADPQILVQ</sequence>
<dbReference type="GO" id="GO:0016491">
    <property type="term" value="F:oxidoreductase activity"/>
    <property type="evidence" value="ECO:0007669"/>
    <property type="project" value="UniProtKB-KW"/>
</dbReference>
<keyword evidence="4" id="KW-1185">Reference proteome</keyword>
<dbReference type="Proteomes" id="UP000800038">
    <property type="component" value="Unassembled WGS sequence"/>
</dbReference>
<evidence type="ECO:0000256" key="1">
    <source>
        <dbReference type="ARBA" id="ARBA00023002"/>
    </source>
</evidence>
<evidence type="ECO:0008006" key="5">
    <source>
        <dbReference type="Google" id="ProtNLM"/>
    </source>
</evidence>
<proteinExistence type="inferred from homology"/>
<dbReference type="InterPro" id="IPR044053">
    <property type="entry name" value="AsaB-like"/>
</dbReference>
<gene>
    <name evidence="3" type="ORF">EJ02DRAFT_361831</name>
</gene>
<reference evidence="3" key="1">
    <citation type="journal article" date="2020" name="Stud. Mycol.">
        <title>101 Dothideomycetes genomes: a test case for predicting lifestyles and emergence of pathogens.</title>
        <authorList>
            <person name="Haridas S."/>
            <person name="Albert R."/>
            <person name="Binder M."/>
            <person name="Bloem J."/>
            <person name="Labutti K."/>
            <person name="Salamov A."/>
            <person name="Andreopoulos B."/>
            <person name="Baker S."/>
            <person name="Barry K."/>
            <person name="Bills G."/>
            <person name="Bluhm B."/>
            <person name="Cannon C."/>
            <person name="Castanera R."/>
            <person name="Culley D."/>
            <person name="Daum C."/>
            <person name="Ezra D."/>
            <person name="Gonzalez J."/>
            <person name="Henrissat B."/>
            <person name="Kuo A."/>
            <person name="Liang C."/>
            <person name="Lipzen A."/>
            <person name="Lutzoni F."/>
            <person name="Magnuson J."/>
            <person name="Mondo S."/>
            <person name="Nolan M."/>
            <person name="Ohm R."/>
            <person name="Pangilinan J."/>
            <person name="Park H.-J."/>
            <person name="Ramirez L."/>
            <person name="Alfaro M."/>
            <person name="Sun H."/>
            <person name="Tritt A."/>
            <person name="Yoshinaga Y."/>
            <person name="Zwiers L.-H."/>
            <person name="Turgeon B."/>
            <person name="Goodwin S."/>
            <person name="Spatafora J."/>
            <person name="Crous P."/>
            <person name="Grigoriev I."/>
        </authorList>
    </citation>
    <scope>NUCLEOTIDE SEQUENCE</scope>
    <source>
        <strain evidence="3">CBS 161.51</strain>
    </source>
</reference>
<dbReference type="AlphaFoldDB" id="A0A6A5S732"/>
<dbReference type="OrthoDB" id="412788at2759"/>
<evidence type="ECO:0000313" key="3">
    <source>
        <dbReference type="EMBL" id="KAF1935304.1"/>
    </source>
</evidence>
<protein>
    <recommendedName>
        <fullName evidence="5">Methyltransferase</fullName>
    </recommendedName>
</protein>
<dbReference type="NCBIfam" id="NF041278">
    <property type="entry name" value="CmcJ_NvfI_EfuI"/>
    <property type="match status" value="1"/>
</dbReference>
<dbReference type="PANTHER" id="PTHR34598:SF3">
    <property type="entry name" value="OXIDOREDUCTASE AN1597"/>
    <property type="match status" value="1"/>
</dbReference>
<keyword evidence="1" id="KW-0560">Oxidoreductase</keyword>
<dbReference type="EMBL" id="ML976287">
    <property type="protein sequence ID" value="KAF1935304.1"/>
    <property type="molecule type" value="Genomic_DNA"/>
</dbReference>